<keyword evidence="2" id="KW-0812">Transmembrane</keyword>
<dbReference type="GO" id="GO:0016787">
    <property type="term" value="F:hydrolase activity"/>
    <property type="evidence" value="ECO:0007669"/>
    <property type="project" value="InterPro"/>
</dbReference>
<name>A0A6G1GXK1_9PEZI</name>
<keyword evidence="2" id="KW-0472">Membrane</keyword>
<dbReference type="InterPro" id="IPR004843">
    <property type="entry name" value="Calcineurin-like_PHP"/>
</dbReference>
<reference evidence="4" key="1">
    <citation type="journal article" date="2020" name="Stud. Mycol.">
        <title>101 Dothideomycetes genomes: a test case for predicting lifestyles and emergence of pathogens.</title>
        <authorList>
            <person name="Haridas S."/>
            <person name="Albert R."/>
            <person name="Binder M."/>
            <person name="Bloem J."/>
            <person name="Labutti K."/>
            <person name="Salamov A."/>
            <person name="Andreopoulos B."/>
            <person name="Baker S."/>
            <person name="Barry K."/>
            <person name="Bills G."/>
            <person name="Bluhm B."/>
            <person name="Cannon C."/>
            <person name="Castanera R."/>
            <person name="Culley D."/>
            <person name="Daum C."/>
            <person name="Ezra D."/>
            <person name="Gonzalez J."/>
            <person name="Henrissat B."/>
            <person name="Kuo A."/>
            <person name="Liang C."/>
            <person name="Lipzen A."/>
            <person name="Lutzoni F."/>
            <person name="Magnuson J."/>
            <person name="Mondo S."/>
            <person name="Nolan M."/>
            <person name="Ohm R."/>
            <person name="Pangilinan J."/>
            <person name="Park H.-J."/>
            <person name="Ramirez L."/>
            <person name="Alfaro M."/>
            <person name="Sun H."/>
            <person name="Tritt A."/>
            <person name="Yoshinaga Y."/>
            <person name="Zwiers L.-H."/>
            <person name="Turgeon B."/>
            <person name="Goodwin S."/>
            <person name="Spatafora J."/>
            <person name="Crous P."/>
            <person name="Grigoriev I."/>
        </authorList>
    </citation>
    <scope>NUCLEOTIDE SEQUENCE</scope>
    <source>
        <strain evidence="4">CBS 113979</strain>
    </source>
</reference>
<accession>A0A6G1GXK1</accession>
<dbReference type="Proteomes" id="UP000800041">
    <property type="component" value="Unassembled WGS sequence"/>
</dbReference>
<proteinExistence type="predicted"/>
<organism evidence="4 5">
    <name type="scientific">Aulographum hederae CBS 113979</name>
    <dbReference type="NCBI Taxonomy" id="1176131"/>
    <lineage>
        <taxon>Eukaryota</taxon>
        <taxon>Fungi</taxon>
        <taxon>Dikarya</taxon>
        <taxon>Ascomycota</taxon>
        <taxon>Pezizomycotina</taxon>
        <taxon>Dothideomycetes</taxon>
        <taxon>Pleosporomycetidae</taxon>
        <taxon>Aulographales</taxon>
        <taxon>Aulographaceae</taxon>
    </lineage>
</organism>
<evidence type="ECO:0000259" key="3">
    <source>
        <dbReference type="Pfam" id="PF00149"/>
    </source>
</evidence>
<feature type="transmembrane region" description="Helical" evidence="2">
    <location>
        <begin position="271"/>
        <end position="292"/>
    </location>
</feature>
<feature type="domain" description="Calcineurin-like phosphoesterase" evidence="3">
    <location>
        <begin position="51"/>
        <end position="246"/>
    </location>
</feature>
<feature type="compositionally biased region" description="Polar residues" evidence="1">
    <location>
        <begin position="35"/>
        <end position="46"/>
    </location>
</feature>
<evidence type="ECO:0000256" key="1">
    <source>
        <dbReference type="SAM" id="MobiDB-lite"/>
    </source>
</evidence>
<dbReference type="OrthoDB" id="630188at2759"/>
<dbReference type="PANTHER" id="PTHR12905:SF18">
    <property type="entry name" value="ESTER HYDROLASE, PUTATIVE (AFU_ORTHOLOGUE AFUA_4G03130)-RELATED"/>
    <property type="match status" value="1"/>
</dbReference>
<dbReference type="Gene3D" id="3.60.21.10">
    <property type="match status" value="1"/>
</dbReference>
<protein>
    <submittedName>
        <fullName evidence="4">Metallo-dependent phosphatase</fullName>
    </submittedName>
</protein>
<dbReference type="CDD" id="cd07379">
    <property type="entry name" value="MPP_239FB"/>
    <property type="match status" value="1"/>
</dbReference>
<gene>
    <name evidence="4" type="ORF">K402DRAFT_394522</name>
</gene>
<evidence type="ECO:0000313" key="4">
    <source>
        <dbReference type="EMBL" id="KAF1985544.1"/>
    </source>
</evidence>
<keyword evidence="5" id="KW-1185">Reference proteome</keyword>
<evidence type="ECO:0000256" key="2">
    <source>
        <dbReference type="SAM" id="Phobius"/>
    </source>
</evidence>
<sequence length="328" mass="36024">MTDKPRNVKLPGQRQAKWAGKLIKLHPLHREEEGSTTSASLPSGTGQPPVKIVCISDTHGSEPPLPEGDVLIHAGDLTENGSFDEIQAQLTWLSSQPHRHKLVIAGNHDVLLDPDFLSRHPERRYGDSRTADDLEWGSVKYLQDAAITLTFPKPADADSSNSMPRKLKIFGSPHTPLYGTSAFQYPRSENIWPSIIPADDIDILVTHGPPRLYLDSAGAQKAGCAFLTREVARLRPRLMVFGHIHAGYGQLDVVVDRARGVYDEILNRETGWWGVLSLGFWVGVAWMRAMVLGREGLRGRERVTTFVNAAVVGGRGNEVVNGAVVVVV</sequence>
<dbReference type="Pfam" id="PF00149">
    <property type="entry name" value="Metallophos"/>
    <property type="match status" value="1"/>
</dbReference>
<evidence type="ECO:0000313" key="5">
    <source>
        <dbReference type="Proteomes" id="UP000800041"/>
    </source>
</evidence>
<keyword evidence="2" id="KW-1133">Transmembrane helix</keyword>
<dbReference type="EMBL" id="ML977161">
    <property type="protein sequence ID" value="KAF1985544.1"/>
    <property type="molecule type" value="Genomic_DNA"/>
</dbReference>
<feature type="region of interest" description="Disordered" evidence="1">
    <location>
        <begin position="26"/>
        <end position="49"/>
    </location>
</feature>
<dbReference type="InterPro" id="IPR051693">
    <property type="entry name" value="UPF0046_metallophosphoest"/>
</dbReference>
<dbReference type="PANTHER" id="PTHR12905">
    <property type="entry name" value="METALLOPHOSPHOESTERASE"/>
    <property type="match status" value="1"/>
</dbReference>
<dbReference type="InterPro" id="IPR029052">
    <property type="entry name" value="Metallo-depent_PP-like"/>
</dbReference>
<dbReference type="SUPFAM" id="SSF56300">
    <property type="entry name" value="Metallo-dependent phosphatases"/>
    <property type="match status" value="1"/>
</dbReference>
<dbReference type="AlphaFoldDB" id="A0A6G1GXK1"/>